<evidence type="ECO:0000313" key="3">
    <source>
        <dbReference type="Proteomes" id="UP000284605"/>
    </source>
</evidence>
<dbReference type="RefSeq" id="WP_119782544.1">
    <property type="nucleotide sequence ID" value="NZ_QYUK01000016.1"/>
</dbReference>
<dbReference type="Gene3D" id="2.120.10.30">
    <property type="entry name" value="TolB, C-terminal domain"/>
    <property type="match status" value="2"/>
</dbReference>
<protein>
    <recommendedName>
        <fullName evidence="1">Thioredoxin domain-containing protein</fullName>
    </recommendedName>
</protein>
<reference evidence="2 3" key="1">
    <citation type="submission" date="2018-09" db="EMBL/GenBank/DDBJ databases">
        <authorList>
            <person name="Zhu H."/>
        </authorList>
    </citation>
    <scope>NUCLEOTIDE SEQUENCE [LARGE SCALE GENOMIC DNA]</scope>
    <source>
        <strain evidence="2 3">K1W22B-8</strain>
    </source>
</reference>
<dbReference type="PANTHER" id="PTHR46388:SF2">
    <property type="entry name" value="NHL REPEAT-CONTAINING PROTEIN 2"/>
    <property type="match status" value="1"/>
</dbReference>
<dbReference type="PROSITE" id="PS51352">
    <property type="entry name" value="THIOREDOXIN_2"/>
    <property type="match status" value="1"/>
</dbReference>
<dbReference type="Gene3D" id="3.40.30.10">
    <property type="entry name" value="Glutaredoxin"/>
    <property type="match status" value="1"/>
</dbReference>
<proteinExistence type="predicted"/>
<dbReference type="GO" id="GO:0016491">
    <property type="term" value="F:oxidoreductase activity"/>
    <property type="evidence" value="ECO:0007669"/>
    <property type="project" value="InterPro"/>
</dbReference>
<name>A0A418VTL6_9PROT</name>
<dbReference type="Pfam" id="PF00578">
    <property type="entry name" value="AhpC-TSA"/>
    <property type="match status" value="1"/>
</dbReference>
<dbReference type="InterPro" id="IPR013766">
    <property type="entry name" value="Thioredoxin_domain"/>
</dbReference>
<evidence type="ECO:0000259" key="1">
    <source>
        <dbReference type="PROSITE" id="PS51352"/>
    </source>
</evidence>
<dbReference type="SUPFAM" id="SSF52833">
    <property type="entry name" value="Thioredoxin-like"/>
    <property type="match status" value="1"/>
</dbReference>
<dbReference type="Proteomes" id="UP000284605">
    <property type="component" value="Unassembled WGS sequence"/>
</dbReference>
<dbReference type="PANTHER" id="PTHR46388">
    <property type="entry name" value="NHL REPEAT-CONTAINING PROTEIN 2"/>
    <property type="match status" value="1"/>
</dbReference>
<accession>A0A418VTL6</accession>
<dbReference type="EMBL" id="QYUK01000016">
    <property type="protein sequence ID" value="RJF80492.1"/>
    <property type="molecule type" value="Genomic_DNA"/>
</dbReference>
<dbReference type="InterPro" id="IPR000866">
    <property type="entry name" value="AhpC/TSA"/>
</dbReference>
<dbReference type="AlphaFoldDB" id="A0A418VTL6"/>
<organism evidence="2 3">
    <name type="scientific">Oleomonas cavernae</name>
    <dbReference type="NCBI Taxonomy" id="2320859"/>
    <lineage>
        <taxon>Bacteria</taxon>
        <taxon>Pseudomonadati</taxon>
        <taxon>Pseudomonadota</taxon>
        <taxon>Alphaproteobacteria</taxon>
        <taxon>Acetobacterales</taxon>
        <taxon>Acetobacteraceae</taxon>
        <taxon>Oleomonas</taxon>
    </lineage>
</organism>
<dbReference type="GO" id="GO:0016209">
    <property type="term" value="F:antioxidant activity"/>
    <property type="evidence" value="ECO:0007669"/>
    <property type="project" value="InterPro"/>
</dbReference>
<feature type="domain" description="Thioredoxin" evidence="1">
    <location>
        <begin position="9"/>
        <end position="155"/>
    </location>
</feature>
<dbReference type="InterPro" id="IPR036249">
    <property type="entry name" value="Thioredoxin-like_sf"/>
</dbReference>
<dbReference type="SUPFAM" id="SSF101898">
    <property type="entry name" value="NHL repeat"/>
    <property type="match status" value="1"/>
</dbReference>
<dbReference type="OrthoDB" id="9811352at2"/>
<gene>
    <name evidence="2" type="ORF">D3874_25510</name>
</gene>
<dbReference type="InterPro" id="IPR011042">
    <property type="entry name" value="6-blade_b-propeller_TolB-like"/>
</dbReference>
<sequence>MTRQPAPAPFGVTRAPALEAPGGVWLNTPGPLRLADLRGRLVILDFWTQCCINCLHVQPSLAAVEARFPGEVAVIGIHSPKFPAERDPATVAAAIARLGIRHPVLHDPGMHLWRQYAVRAWPTLVFIGPEGRVIATQSGEPDPARLLAAVAEIVNAARTGGTLVPAALPLAPAPTPGGRFAFPAKIKPLPLPLGRARHVLADTGHHQIVLLDEAGGEVARIGSGEAGPGDGPWGGARFHSPQGVIADAGAIWVADTGNHLIRRIDLGGFTVTTVAGVGRRGPIANDPLPGPIAVLASPLDLEIDGRRLYIANAGTHQILAYDLAAGMVAPWAGNGAEGLVDGAGFNAVLAQPSALAFSPDRRRLAFLDAETSAVRLADPATGAVTTLAGQGLFDFGALDGGFAEALLQHPLALAWEDDRHLLVADSYNGTLRRLDRETAQVSTLALECTDPVCLPSGQAAGLCPKGDGRFILADTNNHALMLVDLASGTTATWAS</sequence>
<keyword evidence="3" id="KW-1185">Reference proteome</keyword>
<evidence type="ECO:0000313" key="2">
    <source>
        <dbReference type="EMBL" id="RJF80492.1"/>
    </source>
</evidence>
<comment type="caution">
    <text evidence="2">The sequence shown here is derived from an EMBL/GenBank/DDBJ whole genome shotgun (WGS) entry which is preliminary data.</text>
</comment>